<evidence type="ECO:0000256" key="1">
    <source>
        <dbReference type="SAM" id="MobiDB-lite"/>
    </source>
</evidence>
<comment type="caution">
    <text evidence="2">The sequence shown here is derived from an EMBL/GenBank/DDBJ whole genome shotgun (WGS) entry which is preliminary data.</text>
</comment>
<dbReference type="Pfam" id="PF12224">
    <property type="entry name" value="Amidoligase_2"/>
    <property type="match status" value="1"/>
</dbReference>
<proteinExistence type="predicted"/>
<evidence type="ECO:0000313" key="3">
    <source>
        <dbReference type="Proteomes" id="UP001153069"/>
    </source>
</evidence>
<sequence length="488" mass="53233">MASQGAAKKRSPGGTGKSDPNSRGPSLLYVAGNTYKCIPDGMAKWNRKGTLKKVHDWTLFVDVIQGDADVIQTVEFHLDGSFQPPLFVCASPVHVVLPDGSRVTRFKTRQQSTGALVPKIRIVGAGGASVEIRHPISLQRGGKRNKSQRFTDSAQAPKKRLTMVPMVENRSFGIELELSCALGSTRETIARSITSHAGVPVEVIQQYRDAHNPVQGWKIVHDGSIVCSRQAPNCSKFELVSPVLQGTPGLQTCNQVLEALRVTSMTDILVNKTMGFHVHISVEGMSLGDLQKICQNYVKYEGAMDLFHPASRRTGSSASKKYFQSCKAAIVATPGSNVLAATNGERHRAIAACTTQEELCKLMNPKGRYYKMNLQNLATGRQPTIEFRQHSATANATKVNAWVRFCMAFVNNSARLPPPKSLKDSRSVHDELQFLFDYVIKDRALQRFLTERMDQLAASGTATTTTHGDEPCCGGCARGSTCETSAGH</sequence>
<dbReference type="EMBL" id="CAICTM010000897">
    <property type="protein sequence ID" value="CAB9518012.1"/>
    <property type="molecule type" value="Genomic_DNA"/>
</dbReference>
<dbReference type="InterPro" id="IPR038704">
    <property type="entry name" value="YEAST_sf"/>
</dbReference>
<dbReference type="InterPro" id="IPR022025">
    <property type="entry name" value="Amidoligase_2"/>
</dbReference>
<keyword evidence="3" id="KW-1185">Reference proteome</keyword>
<dbReference type="Proteomes" id="UP001153069">
    <property type="component" value="Unassembled WGS sequence"/>
</dbReference>
<evidence type="ECO:0000313" key="2">
    <source>
        <dbReference type="EMBL" id="CAB9518012.1"/>
    </source>
</evidence>
<accession>A0A9N8EBE1</accession>
<dbReference type="Gene3D" id="2.60.40.1970">
    <property type="entry name" value="YEATS domain"/>
    <property type="match status" value="1"/>
</dbReference>
<protein>
    <submittedName>
        <fullName evidence="2">Amidoligase enzyme</fullName>
    </submittedName>
</protein>
<feature type="region of interest" description="Disordered" evidence="1">
    <location>
        <begin position="1"/>
        <end position="24"/>
    </location>
</feature>
<name>A0A9N8EBE1_9STRA</name>
<dbReference type="PANTHER" id="PTHR36847:SF1">
    <property type="entry name" value="AMIDOLIGASE ENZYME"/>
    <property type="match status" value="1"/>
</dbReference>
<reference evidence="2" key="1">
    <citation type="submission" date="2020-06" db="EMBL/GenBank/DDBJ databases">
        <authorList>
            <consortium name="Plant Systems Biology data submission"/>
        </authorList>
    </citation>
    <scope>NUCLEOTIDE SEQUENCE</scope>
    <source>
        <strain evidence="2">D6</strain>
    </source>
</reference>
<organism evidence="2 3">
    <name type="scientific">Seminavis robusta</name>
    <dbReference type="NCBI Taxonomy" id="568900"/>
    <lineage>
        <taxon>Eukaryota</taxon>
        <taxon>Sar</taxon>
        <taxon>Stramenopiles</taxon>
        <taxon>Ochrophyta</taxon>
        <taxon>Bacillariophyta</taxon>
        <taxon>Bacillariophyceae</taxon>
        <taxon>Bacillariophycidae</taxon>
        <taxon>Naviculales</taxon>
        <taxon>Naviculaceae</taxon>
        <taxon>Seminavis</taxon>
    </lineage>
</organism>
<gene>
    <name evidence="2" type="ORF">SEMRO_899_G217760.1</name>
</gene>
<dbReference type="AlphaFoldDB" id="A0A9N8EBE1"/>
<dbReference type="PANTHER" id="PTHR36847">
    <property type="entry name" value="AMIDOLIGASE ENZYME"/>
    <property type="match status" value="1"/>
</dbReference>
<dbReference type="OrthoDB" id="43412at2759"/>